<comment type="caution">
    <text evidence="3">The sequence shown here is derived from an EMBL/GenBank/DDBJ whole genome shotgun (WGS) entry which is preliminary data.</text>
</comment>
<name>A0A9J6FV67_HAELO</name>
<organism evidence="3 4">
    <name type="scientific">Haemaphysalis longicornis</name>
    <name type="common">Bush tick</name>
    <dbReference type="NCBI Taxonomy" id="44386"/>
    <lineage>
        <taxon>Eukaryota</taxon>
        <taxon>Metazoa</taxon>
        <taxon>Ecdysozoa</taxon>
        <taxon>Arthropoda</taxon>
        <taxon>Chelicerata</taxon>
        <taxon>Arachnida</taxon>
        <taxon>Acari</taxon>
        <taxon>Parasitiformes</taxon>
        <taxon>Ixodida</taxon>
        <taxon>Ixodoidea</taxon>
        <taxon>Ixodidae</taxon>
        <taxon>Haemaphysalinae</taxon>
        <taxon>Haemaphysalis</taxon>
    </lineage>
</organism>
<keyword evidence="1" id="KW-0175">Coiled coil</keyword>
<dbReference type="AlphaFoldDB" id="A0A9J6FV67"/>
<feature type="region of interest" description="Disordered" evidence="2">
    <location>
        <begin position="257"/>
        <end position="288"/>
    </location>
</feature>
<gene>
    <name evidence="3" type="ORF">HPB48_017674</name>
</gene>
<evidence type="ECO:0000313" key="4">
    <source>
        <dbReference type="Proteomes" id="UP000821853"/>
    </source>
</evidence>
<feature type="compositionally biased region" description="Basic and acidic residues" evidence="2">
    <location>
        <begin position="199"/>
        <end position="215"/>
    </location>
</feature>
<feature type="coiled-coil region" evidence="1">
    <location>
        <begin position="33"/>
        <end position="74"/>
    </location>
</feature>
<feature type="region of interest" description="Disordered" evidence="2">
    <location>
        <begin position="88"/>
        <end position="231"/>
    </location>
</feature>
<dbReference type="VEuPathDB" id="VectorBase:HLOH_061330"/>
<evidence type="ECO:0000256" key="1">
    <source>
        <dbReference type="SAM" id="Coils"/>
    </source>
</evidence>
<sequence length="295" mass="32056">MEGLDSLTMVRCDKCGWVAVRSDVPEGFTCGVCRMVEQSGKALQEKLDRLQERLSELEEQVQQADSERTLVAQLVCRVELLENKLAARASNEEEESRKQQGIEPGVGSQVEQKQESEPGAGSREETNSGTANLMLSQRGGEPHGPLQEPIEWVKQAMLVDGEGKDGTGDTEETQEVQGVSSPGRKDRDEQTNTCSKPPTFEKGKHSRRESGHGERAVTPSQGCQVPREKPPLTVSREAIVSGDGNVGHFAKELVQKLGDDDSVEGRDGGPGTQVHRRLREASQGDAPHISCCMSA</sequence>
<keyword evidence="4" id="KW-1185">Reference proteome</keyword>
<evidence type="ECO:0000256" key="2">
    <source>
        <dbReference type="SAM" id="MobiDB-lite"/>
    </source>
</evidence>
<dbReference type="Proteomes" id="UP000821853">
    <property type="component" value="Chromosome 2"/>
</dbReference>
<evidence type="ECO:0000313" key="3">
    <source>
        <dbReference type="EMBL" id="KAH9366675.1"/>
    </source>
</evidence>
<accession>A0A9J6FV67</accession>
<feature type="compositionally biased region" description="Basic and acidic residues" evidence="2">
    <location>
        <begin position="112"/>
        <end position="126"/>
    </location>
</feature>
<reference evidence="3 4" key="1">
    <citation type="journal article" date="2020" name="Cell">
        <title>Large-Scale Comparative Analyses of Tick Genomes Elucidate Their Genetic Diversity and Vector Capacities.</title>
        <authorList>
            <consortium name="Tick Genome and Microbiome Consortium (TIGMIC)"/>
            <person name="Jia N."/>
            <person name="Wang J."/>
            <person name="Shi W."/>
            <person name="Du L."/>
            <person name="Sun Y."/>
            <person name="Zhan W."/>
            <person name="Jiang J.F."/>
            <person name="Wang Q."/>
            <person name="Zhang B."/>
            <person name="Ji P."/>
            <person name="Bell-Sakyi L."/>
            <person name="Cui X.M."/>
            <person name="Yuan T.T."/>
            <person name="Jiang B.G."/>
            <person name="Yang W.F."/>
            <person name="Lam T.T."/>
            <person name="Chang Q.C."/>
            <person name="Ding S.J."/>
            <person name="Wang X.J."/>
            <person name="Zhu J.G."/>
            <person name="Ruan X.D."/>
            <person name="Zhao L."/>
            <person name="Wei J.T."/>
            <person name="Ye R.Z."/>
            <person name="Que T.C."/>
            <person name="Du C.H."/>
            <person name="Zhou Y.H."/>
            <person name="Cheng J.X."/>
            <person name="Dai P.F."/>
            <person name="Guo W.B."/>
            <person name="Han X.H."/>
            <person name="Huang E.J."/>
            <person name="Li L.F."/>
            <person name="Wei W."/>
            <person name="Gao Y.C."/>
            <person name="Liu J.Z."/>
            <person name="Shao H.Z."/>
            <person name="Wang X."/>
            <person name="Wang C.C."/>
            <person name="Yang T.C."/>
            <person name="Huo Q.B."/>
            <person name="Li W."/>
            <person name="Chen H.Y."/>
            <person name="Chen S.E."/>
            <person name="Zhou L.G."/>
            <person name="Ni X.B."/>
            <person name="Tian J.H."/>
            <person name="Sheng Y."/>
            <person name="Liu T."/>
            <person name="Pan Y.S."/>
            <person name="Xia L.Y."/>
            <person name="Li J."/>
            <person name="Zhao F."/>
            <person name="Cao W.C."/>
        </authorList>
    </citation>
    <scope>NUCLEOTIDE SEQUENCE [LARGE SCALE GENOMIC DNA]</scope>
    <source>
        <strain evidence="3">HaeL-2018</strain>
    </source>
</reference>
<protein>
    <submittedName>
        <fullName evidence="3">Uncharacterized protein</fullName>
    </submittedName>
</protein>
<dbReference type="EMBL" id="JABSTR010000004">
    <property type="protein sequence ID" value="KAH9366675.1"/>
    <property type="molecule type" value="Genomic_DNA"/>
</dbReference>
<proteinExistence type="predicted"/>
<feature type="compositionally biased region" description="Basic and acidic residues" evidence="2">
    <location>
        <begin position="257"/>
        <end position="267"/>
    </location>
</feature>